<evidence type="ECO:0000313" key="2">
    <source>
        <dbReference type="Proteomes" id="UP000245626"/>
    </source>
</evidence>
<proteinExistence type="predicted"/>
<protein>
    <submittedName>
        <fullName evidence="1">Uncharacterized protein</fullName>
    </submittedName>
</protein>
<organism evidence="1 2">
    <name type="scientific">Violaceomyces palustris</name>
    <dbReference type="NCBI Taxonomy" id="1673888"/>
    <lineage>
        <taxon>Eukaryota</taxon>
        <taxon>Fungi</taxon>
        <taxon>Dikarya</taxon>
        <taxon>Basidiomycota</taxon>
        <taxon>Ustilaginomycotina</taxon>
        <taxon>Ustilaginomycetes</taxon>
        <taxon>Violaceomycetales</taxon>
        <taxon>Violaceomycetaceae</taxon>
        <taxon>Violaceomyces</taxon>
    </lineage>
</organism>
<dbReference type="Proteomes" id="UP000245626">
    <property type="component" value="Unassembled WGS sequence"/>
</dbReference>
<gene>
    <name evidence="1" type="ORF">IE53DRAFT_361376</name>
</gene>
<keyword evidence="2" id="KW-1185">Reference proteome</keyword>
<reference evidence="1 2" key="1">
    <citation type="journal article" date="2018" name="Mol. Biol. Evol.">
        <title>Broad Genomic Sampling Reveals a Smut Pathogenic Ancestry of the Fungal Clade Ustilaginomycotina.</title>
        <authorList>
            <person name="Kijpornyongpan T."/>
            <person name="Mondo S.J."/>
            <person name="Barry K."/>
            <person name="Sandor L."/>
            <person name="Lee J."/>
            <person name="Lipzen A."/>
            <person name="Pangilinan J."/>
            <person name="LaButti K."/>
            <person name="Hainaut M."/>
            <person name="Henrissat B."/>
            <person name="Grigoriev I.V."/>
            <person name="Spatafora J.W."/>
            <person name="Aime M.C."/>
        </authorList>
    </citation>
    <scope>NUCLEOTIDE SEQUENCE [LARGE SCALE GENOMIC DNA]</scope>
    <source>
        <strain evidence="1 2">SA 807</strain>
    </source>
</reference>
<accession>A0ACD0P0Z0</accession>
<sequence length="162" mass="17906">MRGRVSEIEFELVEMNSDREERLLLDSIGGHMTCITRTNQQERKEDLKGKEEEEGETMRASSSILVSIKPKALPKSAVTLPTIPSSTAKAAASKTTASNPKSASTSPSVADQLSRQATQSLTSKDGSWPANLRIEHHVNNKSLFWKVSKEQRDELKNVLKEA</sequence>
<name>A0ACD0P0Z0_9BASI</name>
<evidence type="ECO:0000313" key="1">
    <source>
        <dbReference type="EMBL" id="PWN51687.1"/>
    </source>
</evidence>
<dbReference type="EMBL" id="KZ819824">
    <property type="protein sequence ID" value="PWN51687.1"/>
    <property type="molecule type" value="Genomic_DNA"/>
</dbReference>